<keyword evidence="1" id="KW-0812">Transmembrane</keyword>
<evidence type="ECO:0000313" key="2">
    <source>
        <dbReference type="EMBL" id="NGN69220.1"/>
    </source>
</evidence>
<evidence type="ECO:0000256" key="1">
    <source>
        <dbReference type="SAM" id="Phobius"/>
    </source>
</evidence>
<feature type="transmembrane region" description="Helical" evidence="1">
    <location>
        <begin position="6"/>
        <end position="28"/>
    </location>
</feature>
<sequence length="179" mass="19603">MDQGLAAAFAGAVGVVGSIGGGFLGGWLGGKKTVEAARLQVMAQAELSQKQWLQEKRQENYVAMQRAHADVKELLMKLGGDVRKRRGFTDAEYEELTGRVLTFNSALWGLRLLGPKHVAVAGLELAQKTQAAVRSLKMLRDGEVSWESWDRLRVKVVDGESHFTELAGDVIRDQGANLR</sequence>
<evidence type="ECO:0000313" key="3">
    <source>
        <dbReference type="Proteomes" id="UP000481583"/>
    </source>
</evidence>
<dbReference type="AlphaFoldDB" id="A0A6G4UBX9"/>
<gene>
    <name evidence="2" type="ORF">G5C51_35710</name>
</gene>
<proteinExistence type="predicted"/>
<protein>
    <submittedName>
        <fullName evidence="2">Uncharacterized protein</fullName>
    </submittedName>
</protein>
<dbReference type="EMBL" id="JAAKZV010000271">
    <property type="protein sequence ID" value="NGN69220.1"/>
    <property type="molecule type" value="Genomic_DNA"/>
</dbReference>
<organism evidence="2 3">
    <name type="scientific">Streptomyces coryli</name>
    <dbReference type="NCBI Taxonomy" id="1128680"/>
    <lineage>
        <taxon>Bacteria</taxon>
        <taxon>Bacillati</taxon>
        <taxon>Actinomycetota</taxon>
        <taxon>Actinomycetes</taxon>
        <taxon>Kitasatosporales</taxon>
        <taxon>Streptomycetaceae</taxon>
        <taxon>Streptomyces</taxon>
    </lineage>
</organism>
<dbReference type="RefSeq" id="WP_165243947.1">
    <property type="nucleotide sequence ID" value="NZ_JAAKZV010000271.1"/>
</dbReference>
<comment type="caution">
    <text evidence="2">The sequence shown here is derived from an EMBL/GenBank/DDBJ whole genome shotgun (WGS) entry which is preliminary data.</text>
</comment>
<dbReference type="Proteomes" id="UP000481583">
    <property type="component" value="Unassembled WGS sequence"/>
</dbReference>
<keyword evidence="1" id="KW-1133">Transmembrane helix</keyword>
<name>A0A6G4UBX9_9ACTN</name>
<keyword evidence="1" id="KW-0472">Membrane</keyword>
<accession>A0A6G4UBX9</accession>
<keyword evidence="3" id="KW-1185">Reference proteome</keyword>
<reference evidence="2 3" key="1">
    <citation type="submission" date="2020-02" db="EMBL/GenBank/DDBJ databases">
        <title>Whole-genome analyses of novel actinobacteria.</title>
        <authorList>
            <person name="Sahin N."/>
        </authorList>
    </citation>
    <scope>NUCLEOTIDE SEQUENCE [LARGE SCALE GENOMIC DNA]</scope>
    <source>
        <strain evidence="2 3">A7024</strain>
    </source>
</reference>